<protein>
    <submittedName>
        <fullName evidence="2">Uncharacterized protein</fullName>
    </submittedName>
</protein>
<accession>A0A7R9IPU9</accession>
<organism evidence="2">
    <name type="scientific">Timema tahoe</name>
    <dbReference type="NCBI Taxonomy" id="61484"/>
    <lineage>
        <taxon>Eukaryota</taxon>
        <taxon>Metazoa</taxon>
        <taxon>Ecdysozoa</taxon>
        <taxon>Arthropoda</taxon>
        <taxon>Hexapoda</taxon>
        <taxon>Insecta</taxon>
        <taxon>Pterygota</taxon>
        <taxon>Neoptera</taxon>
        <taxon>Polyneoptera</taxon>
        <taxon>Phasmatodea</taxon>
        <taxon>Timematodea</taxon>
        <taxon>Timematoidea</taxon>
        <taxon>Timematidae</taxon>
        <taxon>Timema</taxon>
    </lineage>
</organism>
<evidence type="ECO:0000256" key="1">
    <source>
        <dbReference type="SAM" id="MobiDB-lite"/>
    </source>
</evidence>
<evidence type="ECO:0000313" key="2">
    <source>
        <dbReference type="EMBL" id="CAD7462166.1"/>
    </source>
</evidence>
<name>A0A7R9IPU9_9NEOP</name>
<sequence>MSHQLPAGTPAVPAGTPLPAALPMPGPGAAPGMGTLGRPSSGGGGPSTVSDTMFSPRRRTNPKTLFSSRSGCFVFLGFILRNSSQSPRIRFMCLSNAKHNTRLPYTNEKQPPVHPSEIRTSIFPFSAAELNTTSALANYITEAANQNFIKSEEVNNWAPHKLKHPHLTVPSNVFEISCLSMSTPEAYLHFNSSCFCLLTTHKYLAVNLPSYSQLGTKTKKQVQWKYTDYLETINLNKEVPISSKNFLLADKRINGVIFVTKRQNDVKRSTAETAALSFGSWKHFERDRCSTPKGRPMYLELALKITLDYLPLEKGRGVSRWGIEEVSRWGTAVAAVSLNHRPPTTDHLPTTMVHHHTITAHHHITTTSVQCRIKIINVNCLYVKNNAYTKPELQPCSHQVARSGHDLRRPLYNSSLSTSVVIVQIYATAMFVTSRDPTGCSYWSTQRSTAREKDIVSTVISSKVHPSGSDIEPAQMSGAACTYPAKAIKTPTLPDYRSFHNHESQSAEASHLCCG</sequence>
<dbReference type="AlphaFoldDB" id="A0A7R9IPU9"/>
<feature type="compositionally biased region" description="Low complexity" evidence="1">
    <location>
        <begin position="1"/>
        <end position="19"/>
    </location>
</feature>
<gene>
    <name evidence="2" type="ORF">TTEB3V08_LOCUS10060</name>
</gene>
<feature type="region of interest" description="Disordered" evidence="1">
    <location>
        <begin position="1"/>
        <end position="56"/>
    </location>
</feature>
<feature type="compositionally biased region" description="Gly residues" evidence="1">
    <location>
        <begin position="29"/>
        <end position="46"/>
    </location>
</feature>
<reference evidence="2" key="1">
    <citation type="submission" date="2020-11" db="EMBL/GenBank/DDBJ databases">
        <authorList>
            <person name="Tran Van P."/>
        </authorList>
    </citation>
    <scope>NUCLEOTIDE SEQUENCE</scope>
</reference>
<dbReference type="EMBL" id="OE005701">
    <property type="protein sequence ID" value="CAD7462166.1"/>
    <property type="molecule type" value="Genomic_DNA"/>
</dbReference>
<proteinExistence type="predicted"/>